<evidence type="ECO:0000256" key="2">
    <source>
        <dbReference type="ARBA" id="ARBA00022490"/>
    </source>
</evidence>
<comment type="subcellular location">
    <subcellularLocation>
        <location evidence="1">Cytoplasm</location>
    </subcellularLocation>
</comment>
<evidence type="ECO:0000313" key="8">
    <source>
        <dbReference type="Proteomes" id="UP001472677"/>
    </source>
</evidence>
<evidence type="ECO:0000256" key="6">
    <source>
        <dbReference type="ARBA" id="ARBA00024199"/>
    </source>
</evidence>
<proteinExistence type="inferred from homology"/>
<reference evidence="7 8" key="1">
    <citation type="journal article" date="2024" name="G3 (Bethesda)">
        <title>Genome assembly of Hibiscus sabdariffa L. provides insights into metabolisms of medicinal natural products.</title>
        <authorList>
            <person name="Kim T."/>
        </authorList>
    </citation>
    <scope>NUCLEOTIDE SEQUENCE [LARGE SCALE GENOMIC DNA]</scope>
    <source>
        <strain evidence="7">TK-2024</strain>
        <tissue evidence="7">Old leaves</tissue>
    </source>
</reference>
<dbReference type="Proteomes" id="UP001472677">
    <property type="component" value="Unassembled WGS sequence"/>
</dbReference>
<keyword evidence="8" id="KW-1185">Reference proteome</keyword>
<evidence type="ECO:0000256" key="4">
    <source>
        <dbReference type="ARBA" id="ARBA00022864"/>
    </source>
</evidence>
<dbReference type="PANTHER" id="PTHR33347">
    <property type="entry name" value="OSJNBA0091C07.3 PROTEIN"/>
    <property type="match status" value="1"/>
</dbReference>
<evidence type="ECO:0000256" key="3">
    <source>
        <dbReference type="ARBA" id="ARBA00022712"/>
    </source>
</evidence>
<dbReference type="EMBL" id="JBBPBM010001169">
    <property type="protein sequence ID" value="KAK8486487.1"/>
    <property type="molecule type" value="Genomic_DNA"/>
</dbReference>
<name>A0ABR2A0K7_9ROSI</name>
<protein>
    <submittedName>
        <fullName evidence="7">Uncharacterized protein</fullName>
    </submittedName>
</protein>
<keyword evidence="3" id="KW-0203">Cytokinin biosynthesis</keyword>
<evidence type="ECO:0000256" key="5">
    <source>
        <dbReference type="ARBA" id="ARBA00023242"/>
    </source>
</evidence>
<dbReference type="InterPro" id="IPR044670">
    <property type="entry name" value="SOFL"/>
</dbReference>
<sequence length="183" mass="20048">MNLSASQCGSGCESGWTFYLDQSFCSQTWSGCESGVNGATFVGEDEDEGLSMVSDASSGPRQYYCLEKPVKKSSRNKKKIKEHCGNNQQHSCLDDTASSPLISFPEASSTILYTSICPLGSFETLVYFQKNFKEEASIELDFSQGFSGTHFKGKSALQKELGFLKSGKTSYQHAGGFQERSKE</sequence>
<comment type="similarity">
    <text evidence="6">Belongs to the SOFL plant protein family.</text>
</comment>
<keyword evidence="4" id="KW-0932">Cytokinin signaling pathway</keyword>
<keyword evidence="2" id="KW-0963">Cytoplasm</keyword>
<organism evidence="7 8">
    <name type="scientific">Hibiscus sabdariffa</name>
    <name type="common">roselle</name>
    <dbReference type="NCBI Taxonomy" id="183260"/>
    <lineage>
        <taxon>Eukaryota</taxon>
        <taxon>Viridiplantae</taxon>
        <taxon>Streptophyta</taxon>
        <taxon>Embryophyta</taxon>
        <taxon>Tracheophyta</taxon>
        <taxon>Spermatophyta</taxon>
        <taxon>Magnoliopsida</taxon>
        <taxon>eudicotyledons</taxon>
        <taxon>Gunneridae</taxon>
        <taxon>Pentapetalae</taxon>
        <taxon>rosids</taxon>
        <taxon>malvids</taxon>
        <taxon>Malvales</taxon>
        <taxon>Malvaceae</taxon>
        <taxon>Malvoideae</taxon>
        <taxon>Hibiscus</taxon>
    </lineage>
</organism>
<dbReference type="PANTHER" id="PTHR33347:SF34">
    <property type="entry name" value="PROTEIN SOB FIVE-LIKE 6"/>
    <property type="match status" value="1"/>
</dbReference>
<evidence type="ECO:0000313" key="7">
    <source>
        <dbReference type="EMBL" id="KAK8486487.1"/>
    </source>
</evidence>
<keyword evidence="5" id="KW-0539">Nucleus</keyword>
<comment type="caution">
    <text evidence="7">The sequence shown here is derived from an EMBL/GenBank/DDBJ whole genome shotgun (WGS) entry which is preliminary data.</text>
</comment>
<accession>A0ABR2A0K7</accession>
<evidence type="ECO:0000256" key="1">
    <source>
        <dbReference type="ARBA" id="ARBA00004496"/>
    </source>
</evidence>
<gene>
    <name evidence="7" type="ORF">V6N12_067718</name>
</gene>